<organism evidence="2 3">
    <name type="scientific">Byssothecium circinans</name>
    <dbReference type="NCBI Taxonomy" id="147558"/>
    <lineage>
        <taxon>Eukaryota</taxon>
        <taxon>Fungi</taxon>
        <taxon>Dikarya</taxon>
        <taxon>Ascomycota</taxon>
        <taxon>Pezizomycotina</taxon>
        <taxon>Dothideomycetes</taxon>
        <taxon>Pleosporomycetidae</taxon>
        <taxon>Pleosporales</taxon>
        <taxon>Massarineae</taxon>
        <taxon>Massarinaceae</taxon>
        <taxon>Byssothecium</taxon>
    </lineage>
</organism>
<protein>
    <submittedName>
        <fullName evidence="2">Uncharacterized protein</fullName>
    </submittedName>
</protein>
<keyword evidence="3" id="KW-1185">Reference proteome</keyword>
<evidence type="ECO:0000256" key="1">
    <source>
        <dbReference type="SAM" id="Phobius"/>
    </source>
</evidence>
<proteinExistence type="predicted"/>
<name>A0A6A5U7Y4_9PLEO</name>
<keyword evidence="1" id="KW-0472">Membrane</keyword>
<feature type="transmembrane region" description="Helical" evidence="1">
    <location>
        <begin position="12"/>
        <end position="32"/>
    </location>
</feature>
<accession>A0A6A5U7Y4</accession>
<keyword evidence="1" id="KW-0812">Transmembrane</keyword>
<dbReference type="Proteomes" id="UP000800035">
    <property type="component" value="Unassembled WGS sequence"/>
</dbReference>
<sequence length="67" mass="7386">MDLGGYSAEGKGLVACLATGRVFLVCTLSSVIPYKGRMCMCGEYRRVLLREFRRMTSIMIKLAYGAA</sequence>
<keyword evidence="1" id="KW-1133">Transmembrane helix</keyword>
<evidence type="ECO:0000313" key="2">
    <source>
        <dbReference type="EMBL" id="KAF1959006.1"/>
    </source>
</evidence>
<evidence type="ECO:0000313" key="3">
    <source>
        <dbReference type="Proteomes" id="UP000800035"/>
    </source>
</evidence>
<reference evidence="2" key="1">
    <citation type="journal article" date="2020" name="Stud. Mycol.">
        <title>101 Dothideomycetes genomes: a test case for predicting lifestyles and emergence of pathogens.</title>
        <authorList>
            <person name="Haridas S."/>
            <person name="Albert R."/>
            <person name="Binder M."/>
            <person name="Bloem J."/>
            <person name="Labutti K."/>
            <person name="Salamov A."/>
            <person name="Andreopoulos B."/>
            <person name="Baker S."/>
            <person name="Barry K."/>
            <person name="Bills G."/>
            <person name="Bluhm B."/>
            <person name="Cannon C."/>
            <person name="Castanera R."/>
            <person name="Culley D."/>
            <person name="Daum C."/>
            <person name="Ezra D."/>
            <person name="Gonzalez J."/>
            <person name="Henrissat B."/>
            <person name="Kuo A."/>
            <person name="Liang C."/>
            <person name="Lipzen A."/>
            <person name="Lutzoni F."/>
            <person name="Magnuson J."/>
            <person name="Mondo S."/>
            <person name="Nolan M."/>
            <person name="Ohm R."/>
            <person name="Pangilinan J."/>
            <person name="Park H.-J."/>
            <person name="Ramirez L."/>
            <person name="Alfaro M."/>
            <person name="Sun H."/>
            <person name="Tritt A."/>
            <person name="Yoshinaga Y."/>
            <person name="Zwiers L.-H."/>
            <person name="Turgeon B."/>
            <person name="Goodwin S."/>
            <person name="Spatafora J."/>
            <person name="Crous P."/>
            <person name="Grigoriev I."/>
        </authorList>
    </citation>
    <scope>NUCLEOTIDE SEQUENCE</scope>
    <source>
        <strain evidence="2">CBS 675.92</strain>
    </source>
</reference>
<gene>
    <name evidence="2" type="ORF">CC80DRAFT_490755</name>
</gene>
<dbReference type="AlphaFoldDB" id="A0A6A5U7Y4"/>
<dbReference type="EMBL" id="ML976986">
    <property type="protein sequence ID" value="KAF1959006.1"/>
    <property type="molecule type" value="Genomic_DNA"/>
</dbReference>